<keyword evidence="4" id="KW-0539">Nucleus</keyword>
<protein>
    <recommendedName>
        <fullName evidence="6">DNA-directed RNA polymerase RBP11-like dimerisation domain-containing protein</fullName>
    </recommendedName>
</protein>
<name>A0A7S0XRG0_9EUKA</name>
<dbReference type="GO" id="GO:0005665">
    <property type="term" value="C:RNA polymerase II, core complex"/>
    <property type="evidence" value="ECO:0007669"/>
    <property type="project" value="InterPro"/>
</dbReference>
<evidence type="ECO:0000256" key="4">
    <source>
        <dbReference type="ARBA" id="ARBA00023242"/>
    </source>
</evidence>
<dbReference type="InterPro" id="IPR008193">
    <property type="entry name" value="RNA_pol_Rpb11_13-16kDa_CS"/>
</dbReference>
<dbReference type="PANTHER" id="PTHR13946">
    <property type="entry name" value="DNA-DIRECTED RNA POLYMERASE I,II,III"/>
    <property type="match status" value="1"/>
</dbReference>
<gene>
    <name evidence="7" type="ORF">EMAR1385_LOCUS280</name>
</gene>
<evidence type="ECO:0000259" key="6">
    <source>
        <dbReference type="Pfam" id="PF13656"/>
    </source>
</evidence>
<dbReference type="EMBL" id="HBFI01000392">
    <property type="protein sequence ID" value="CAD8731401.1"/>
    <property type="molecule type" value="Transcribed_RNA"/>
</dbReference>
<dbReference type="InterPro" id="IPR009025">
    <property type="entry name" value="RBP11-like_dimer"/>
</dbReference>
<dbReference type="PANTHER" id="PTHR13946:SF16">
    <property type="entry name" value="DNA-DIRECTED RNA POLYMERASE II SUBUNIT RPB11"/>
    <property type="match status" value="1"/>
</dbReference>
<dbReference type="CDD" id="cd06926">
    <property type="entry name" value="RNAP_II_RPB11"/>
    <property type="match status" value="1"/>
</dbReference>
<keyword evidence="2" id="KW-0240">DNA-directed RNA polymerase</keyword>
<evidence type="ECO:0000256" key="2">
    <source>
        <dbReference type="ARBA" id="ARBA00022478"/>
    </source>
</evidence>
<dbReference type="Gene3D" id="3.30.1360.10">
    <property type="entry name" value="RNA polymerase, RBP11-like subunit"/>
    <property type="match status" value="1"/>
</dbReference>
<feature type="domain" description="DNA-directed RNA polymerase RBP11-like dimerisation" evidence="6">
    <location>
        <begin position="31"/>
        <end position="103"/>
    </location>
</feature>
<reference evidence="7" key="1">
    <citation type="submission" date="2021-01" db="EMBL/GenBank/DDBJ databases">
        <authorList>
            <person name="Corre E."/>
            <person name="Pelletier E."/>
            <person name="Niang G."/>
            <person name="Scheremetjew M."/>
            <person name="Finn R."/>
            <person name="Kale V."/>
            <person name="Holt S."/>
            <person name="Cochrane G."/>
            <person name="Meng A."/>
            <person name="Brown T."/>
            <person name="Cohen L."/>
        </authorList>
    </citation>
    <scope>NUCLEOTIDE SEQUENCE</scope>
</reference>
<keyword evidence="3" id="KW-0804">Transcription</keyword>
<evidence type="ECO:0000256" key="3">
    <source>
        <dbReference type="ARBA" id="ARBA00023163"/>
    </source>
</evidence>
<evidence type="ECO:0000256" key="5">
    <source>
        <dbReference type="ARBA" id="ARBA00025751"/>
    </source>
</evidence>
<dbReference type="SUPFAM" id="SSF55257">
    <property type="entry name" value="RBP11-like subunits of RNA polymerase"/>
    <property type="match status" value="1"/>
</dbReference>
<dbReference type="AlphaFoldDB" id="A0A7S0XRG0"/>
<dbReference type="GO" id="GO:0003677">
    <property type="term" value="F:DNA binding"/>
    <property type="evidence" value="ECO:0007669"/>
    <property type="project" value="InterPro"/>
</dbReference>
<dbReference type="HAMAP" id="MF_00261">
    <property type="entry name" value="RNApol_arch_Rpo11"/>
    <property type="match status" value="1"/>
</dbReference>
<comment type="similarity">
    <text evidence="5">Belongs to the archaeal Rpo11/eukaryotic RPB11/RPC19 RNA polymerase subunit family.</text>
</comment>
<dbReference type="PROSITE" id="PS01154">
    <property type="entry name" value="RNA_POL_L_13KD"/>
    <property type="match status" value="1"/>
</dbReference>
<dbReference type="GO" id="GO:0006366">
    <property type="term" value="P:transcription by RNA polymerase II"/>
    <property type="evidence" value="ECO:0007669"/>
    <property type="project" value="InterPro"/>
</dbReference>
<dbReference type="InterPro" id="IPR037685">
    <property type="entry name" value="RBP11"/>
</dbReference>
<accession>A0A7S0XRG0</accession>
<dbReference type="InterPro" id="IPR036603">
    <property type="entry name" value="RBP11-like"/>
</dbReference>
<dbReference type="GO" id="GO:0003899">
    <property type="term" value="F:DNA-directed RNA polymerase activity"/>
    <property type="evidence" value="ECO:0007669"/>
    <property type="project" value="InterPro"/>
</dbReference>
<proteinExistence type="inferred from homology"/>
<comment type="subcellular location">
    <subcellularLocation>
        <location evidence="1">Nucleus</location>
    </subcellularLocation>
</comment>
<evidence type="ECO:0000256" key="1">
    <source>
        <dbReference type="ARBA" id="ARBA00004123"/>
    </source>
</evidence>
<evidence type="ECO:0000313" key="7">
    <source>
        <dbReference type="EMBL" id="CAD8731401.1"/>
    </source>
</evidence>
<organism evidence="7">
    <name type="scientific">Elphidium margaritaceum</name>
    <dbReference type="NCBI Taxonomy" id="933848"/>
    <lineage>
        <taxon>Eukaryota</taxon>
        <taxon>Sar</taxon>
        <taxon>Rhizaria</taxon>
        <taxon>Retaria</taxon>
        <taxon>Foraminifera</taxon>
        <taxon>Rotaliida</taxon>
        <taxon>Elphidiidae</taxon>
        <taxon>Elphidium</taxon>
    </lineage>
</organism>
<dbReference type="GO" id="GO:0046983">
    <property type="term" value="F:protein dimerization activity"/>
    <property type="evidence" value="ECO:0007669"/>
    <property type="project" value="InterPro"/>
</dbReference>
<dbReference type="InterPro" id="IPR022905">
    <property type="entry name" value="Rpo11-like"/>
</dbReference>
<sequence>MNQPERYECYVLEPDETKVKFTKDTKHEHSATFTILKEDHTLGNALRMQLLQDNRVLFAGYKVPHPLLYELVIKVRTNGEAPPTQCLMDSIDVLSANIKDTSDKFKLQLQKHKNSNSNKHWQR</sequence>
<dbReference type="Pfam" id="PF13656">
    <property type="entry name" value="RNA_pol_L_2"/>
    <property type="match status" value="1"/>
</dbReference>